<dbReference type="OrthoDB" id="1895190at2"/>
<keyword evidence="2" id="KW-0472">Membrane</keyword>
<dbReference type="EMBL" id="AP019400">
    <property type="protein sequence ID" value="BBI31501.1"/>
    <property type="molecule type" value="Genomic_DNA"/>
</dbReference>
<feature type="domain" description="TcaA second" evidence="3">
    <location>
        <begin position="117"/>
        <end position="218"/>
    </location>
</feature>
<feature type="compositionally biased region" description="Polar residues" evidence="1">
    <location>
        <begin position="22"/>
        <end position="34"/>
    </location>
</feature>
<dbReference type="KEGG" id="cohn:KCTCHS21_09000"/>
<dbReference type="InterPro" id="IPR054529">
    <property type="entry name" value="TcaA_2nd"/>
</dbReference>
<evidence type="ECO:0000259" key="3">
    <source>
        <dbReference type="Pfam" id="PF22813"/>
    </source>
</evidence>
<dbReference type="RefSeq" id="WP_130605350.1">
    <property type="nucleotide sequence ID" value="NZ_AP019400.1"/>
</dbReference>
<accession>A0A3T1D0B2</accession>
<keyword evidence="2" id="KW-1133">Transmembrane helix</keyword>
<dbReference type="InterPro" id="IPR054530">
    <property type="entry name" value="TcaA_4th"/>
</dbReference>
<organism evidence="6 7">
    <name type="scientific">Cohnella abietis</name>
    <dbReference type="NCBI Taxonomy" id="2507935"/>
    <lineage>
        <taxon>Bacteria</taxon>
        <taxon>Bacillati</taxon>
        <taxon>Bacillota</taxon>
        <taxon>Bacilli</taxon>
        <taxon>Bacillales</taxon>
        <taxon>Paenibacillaceae</taxon>
        <taxon>Cohnella</taxon>
    </lineage>
</organism>
<dbReference type="GO" id="GO:0005886">
    <property type="term" value="C:plasma membrane"/>
    <property type="evidence" value="ECO:0007669"/>
    <property type="project" value="UniProtKB-SubCell"/>
</dbReference>
<evidence type="ECO:0000256" key="1">
    <source>
        <dbReference type="SAM" id="MobiDB-lite"/>
    </source>
</evidence>
<keyword evidence="7" id="KW-1185">Reference proteome</keyword>
<dbReference type="Pfam" id="PF22820">
    <property type="entry name" value="TcaA_3rd_4th"/>
    <property type="match status" value="2"/>
</dbReference>
<name>A0A3T1D0B2_9BACL</name>
<feature type="domain" description="YvbJ-like NTF2-like" evidence="5">
    <location>
        <begin position="378"/>
        <end position="498"/>
    </location>
</feature>
<dbReference type="PANTHER" id="PTHR40038">
    <property type="entry name" value="MEMBRANE-ASSOCIATED PROTEIN TCAA"/>
    <property type="match status" value="1"/>
</dbReference>
<proteinExistence type="predicted"/>
<protein>
    <submittedName>
        <fullName evidence="6">Zinc ribbon domain-containing protein</fullName>
    </submittedName>
</protein>
<feature type="compositionally biased region" description="Low complexity" evidence="1">
    <location>
        <begin position="39"/>
        <end position="68"/>
    </location>
</feature>
<dbReference type="AlphaFoldDB" id="A0A3T1D0B2"/>
<evidence type="ECO:0000313" key="6">
    <source>
        <dbReference type="EMBL" id="BBI31501.1"/>
    </source>
</evidence>
<dbReference type="Proteomes" id="UP000289856">
    <property type="component" value="Chromosome"/>
</dbReference>
<feature type="region of interest" description="Disordered" evidence="1">
    <location>
        <begin position="1"/>
        <end position="76"/>
    </location>
</feature>
<dbReference type="PANTHER" id="PTHR40038:SF1">
    <property type="entry name" value="MEMBRANE-ASSOCIATED PROTEIN TCAA"/>
    <property type="match status" value="1"/>
</dbReference>
<reference evidence="6 7" key="1">
    <citation type="submission" date="2019-01" db="EMBL/GenBank/DDBJ databases">
        <title>Complete genome sequence of Cohnella hallensis HS21 isolated from Korean fir (Abies koreana) rhizospheric soil.</title>
        <authorList>
            <person name="Jiang L."/>
            <person name="Kang S.W."/>
            <person name="Kim S."/>
            <person name="Jung J."/>
            <person name="Kim C.Y."/>
            <person name="Kim D.H."/>
            <person name="Kim S.W."/>
            <person name="Lee J."/>
        </authorList>
    </citation>
    <scope>NUCLEOTIDE SEQUENCE [LARGE SCALE GENOMIC DNA]</scope>
    <source>
        <strain evidence="6 7">HS21</strain>
    </source>
</reference>
<dbReference type="Pfam" id="PF25155">
    <property type="entry name" value="NTF2_YvbJ"/>
    <property type="match status" value="1"/>
</dbReference>
<evidence type="ECO:0000256" key="2">
    <source>
        <dbReference type="SAM" id="Phobius"/>
    </source>
</evidence>
<evidence type="ECO:0000313" key="7">
    <source>
        <dbReference type="Proteomes" id="UP000289856"/>
    </source>
</evidence>
<sequence>MEGEYAFCPECGTPIDVGAPSAPQNDPSQPQAVTPQVLETPSSETETPQVPTTPSSETETPQVSTTSPAYITPTVAQPPKPSFALTKKAKVLIASGLVVILLLAGTYFLGKYLTDEQRIIERFEKSITDKKSDKLFNLLSASNEDIKFEQKTADGIINHLSSNREDLFTVINQLKDEAKQLKSGDEEAFADNTDGAFVYLHKKEKKRWFLYNDYELKIKRYMIPVETNYEGAKILIDGSEAATANEAGSRIEIGPFLPGEYEIKAVYKGEYTTLEKKSTVALFPMSSYKDTVELMLKGEFIDVYANYSQSRIFINGKDIGLDVGDGQRIGPIAIDGSNLIYVEAEYPWGKVQSEEIAVNSDQIELSINALTKNAKEDITNAAHDFVYSMVDAYKARDTKPLKHVRSDLVDYFKEYFVEMVNNDQSYLGEIHRMTFNPDSFRINQLSADEYTISVKVQIDHNELFYYKEYTPDPVAVEGKSFNQYDLQYENGQWVVIGWGPDYDTVGTEMEGSSE</sequence>
<evidence type="ECO:0000259" key="5">
    <source>
        <dbReference type="Pfam" id="PF25155"/>
    </source>
</evidence>
<dbReference type="Pfam" id="PF22813">
    <property type="entry name" value="TcaA_2nd"/>
    <property type="match status" value="1"/>
</dbReference>
<feature type="domain" description="TcaA 4th" evidence="4">
    <location>
        <begin position="222"/>
        <end position="281"/>
    </location>
</feature>
<keyword evidence="2" id="KW-0812">Transmembrane</keyword>
<gene>
    <name evidence="6" type="ORF">KCTCHS21_09000</name>
</gene>
<feature type="transmembrane region" description="Helical" evidence="2">
    <location>
        <begin position="91"/>
        <end position="110"/>
    </location>
</feature>
<evidence type="ECO:0000259" key="4">
    <source>
        <dbReference type="Pfam" id="PF22820"/>
    </source>
</evidence>
<dbReference type="InterPro" id="IPR056902">
    <property type="entry name" value="NTF2_YvbJ"/>
</dbReference>
<feature type="domain" description="TcaA 4th" evidence="4">
    <location>
        <begin position="297"/>
        <end position="367"/>
    </location>
</feature>